<dbReference type="CDD" id="cd16100">
    <property type="entry name" value="ARID"/>
    <property type="match status" value="1"/>
</dbReference>
<name>A0AAQ3KFA7_9LILI</name>
<dbReference type="GO" id="GO:0003677">
    <property type="term" value="F:DNA binding"/>
    <property type="evidence" value="ECO:0007669"/>
    <property type="project" value="InterPro"/>
</dbReference>
<dbReference type="PANTHER" id="PTHR46410">
    <property type="entry name" value="AT-RICH INTERACTIVE DOMAIN-CONTAINING PROTEIN 2"/>
    <property type="match status" value="1"/>
</dbReference>
<accession>A0AAQ3KFA7</accession>
<dbReference type="Proteomes" id="UP001327560">
    <property type="component" value="Chromosome 4"/>
</dbReference>
<reference evidence="2 3" key="1">
    <citation type="submission" date="2023-10" db="EMBL/GenBank/DDBJ databases">
        <title>Chromosome-scale genome assembly provides insights into flower coloration mechanisms of Canna indica.</title>
        <authorList>
            <person name="Li C."/>
        </authorList>
    </citation>
    <scope>NUCLEOTIDE SEQUENCE [LARGE SCALE GENOMIC DNA]</scope>
    <source>
        <tissue evidence="2">Flower</tissue>
    </source>
</reference>
<dbReference type="Pfam" id="PF01388">
    <property type="entry name" value="ARID"/>
    <property type="match status" value="1"/>
</dbReference>
<sequence>MVPCASAALDAKAQVSTGSCMAVKKIGWNLRSPKEKSRLPPTPLTPHHHLQLFVESFSFDGRMALSANGTYLDVVEILHKLQSIGFCSDLDVPERVTISETSSSLFDRILSAFWKEVNRNGEIRQLPPMVGAGHPVDLLMLYSSVQDRGGYDRVTENCAWASVAQAIGLEFVSGSSLKLVFFKYLDALDRWLQRVSGKKVAGERPGYKSLHHLKTTKSYGAIAELKNTVCQSPPSSSKKDQFLSPVKGSGFRPKIDTGENDNNHNNDVVTLGTSVVCGGISHHKRKQEALVGMLNWVKNLAKTPNCYYVGKSTKIDNLKCRGLVVSEHYSQALLARQALFFKRLRRSSPEANNEQKGNPSICTNGNGTIYHTEMVGCRSGQVNGDVKHRRPSSKLGIIASWLSNDQKRMRIPMGRYYQAIVPLWTGKPSVSSIGPHEELKWLGTRTWPPEGQENELCFDSIAVGRGRQDTCQCLFPGSIECTRFHIAENRLLLKRELGPPFHAWGFRSMGEEVSLSWTEDEELKFKAIVNSNRPSMDKNFWNMLHLYFPFKKRRTLVSYYFNVFLLGRRRYQNRVTHNIDSDDDEPELGFSSNRFGQGRIKIHDSFPIICTHNMQCMDIDE</sequence>
<proteinExistence type="predicted"/>
<feature type="domain" description="ARID" evidence="1">
    <location>
        <begin position="100"/>
        <end position="193"/>
    </location>
</feature>
<evidence type="ECO:0000313" key="3">
    <source>
        <dbReference type="Proteomes" id="UP001327560"/>
    </source>
</evidence>
<dbReference type="SMART" id="SM00501">
    <property type="entry name" value="BRIGHT"/>
    <property type="match status" value="1"/>
</dbReference>
<evidence type="ECO:0000259" key="1">
    <source>
        <dbReference type="PROSITE" id="PS51011"/>
    </source>
</evidence>
<dbReference type="AlphaFoldDB" id="A0AAQ3KFA7"/>
<dbReference type="PROSITE" id="PS51011">
    <property type="entry name" value="ARID"/>
    <property type="match status" value="1"/>
</dbReference>
<dbReference type="SMART" id="SM01014">
    <property type="entry name" value="ARID"/>
    <property type="match status" value="1"/>
</dbReference>
<dbReference type="SUPFAM" id="SSF46774">
    <property type="entry name" value="ARID-like"/>
    <property type="match status" value="1"/>
</dbReference>
<keyword evidence="3" id="KW-1185">Reference proteome</keyword>
<gene>
    <name evidence="2" type="ORF">Cni_G14544</name>
</gene>
<protein>
    <submittedName>
        <fullName evidence="2">AT-rich interactive domain-containing protein 2</fullName>
    </submittedName>
</protein>
<dbReference type="EMBL" id="CP136893">
    <property type="protein sequence ID" value="WOL05813.1"/>
    <property type="molecule type" value="Genomic_DNA"/>
</dbReference>
<dbReference type="InterPro" id="IPR001606">
    <property type="entry name" value="ARID_dom"/>
</dbReference>
<dbReference type="PANTHER" id="PTHR46410:SF1">
    <property type="entry name" value="AT-RICH INTERACTIVE DOMAIN-CONTAINING PROTEIN 1"/>
    <property type="match status" value="1"/>
</dbReference>
<evidence type="ECO:0000313" key="2">
    <source>
        <dbReference type="EMBL" id="WOL05813.1"/>
    </source>
</evidence>
<dbReference type="InterPro" id="IPR036431">
    <property type="entry name" value="ARID_dom_sf"/>
</dbReference>
<dbReference type="Gene3D" id="1.10.150.60">
    <property type="entry name" value="ARID DNA-binding domain"/>
    <property type="match status" value="1"/>
</dbReference>
<organism evidence="2 3">
    <name type="scientific">Canna indica</name>
    <name type="common">Indian-shot</name>
    <dbReference type="NCBI Taxonomy" id="4628"/>
    <lineage>
        <taxon>Eukaryota</taxon>
        <taxon>Viridiplantae</taxon>
        <taxon>Streptophyta</taxon>
        <taxon>Embryophyta</taxon>
        <taxon>Tracheophyta</taxon>
        <taxon>Spermatophyta</taxon>
        <taxon>Magnoliopsida</taxon>
        <taxon>Liliopsida</taxon>
        <taxon>Zingiberales</taxon>
        <taxon>Cannaceae</taxon>
        <taxon>Canna</taxon>
    </lineage>
</organism>